<organism evidence="1 2">
    <name type="scientific">Oleoguttula mirabilis</name>
    <dbReference type="NCBI Taxonomy" id="1507867"/>
    <lineage>
        <taxon>Eukaryota</taxon>
        <taxon>Fungi</taxon>
        <taxon>Dikarya</taxon>
        <taxon>Ascomycota</taxon>
        <taxon>Pezizomycotina</taxon>
        <taxon>Dothideomycetes</taxon>
        <taxon>Dothideomycetidae</taxon>
        <taxon>Mycosphaerellales</taxon>
        <taxon>Teratosphaeriaceae</taxon>
        <taxon>Oleoguttula</taxon>
    </lineage>
</organism>
<dbReference type="Proteomes" id="UP001324427">
    <property type="component" value="Unassembled WGS sequence"/>
</dbReference>
<accession>A0AAV9JZV6</accession>
<protein>
    <submittedName>
        <fullName evidence="1">Uncharacterized protein</fullName>
    </submittedName>
</protein>
<evidence type="ECO:0000313" key="1">
    <source>
        <dbReference type="EMBL" id="KAK4550173.1"/>
    </source>
</evidence>
<name>A0AAV9JZV6_9PEZI</name>
<gene>
    <name evidence="1" type="ORF">LTR36_003140</name>
</gene>
<dbReference type="EMBL" id="JAVFHQ010000002">
    <property type="protein sequence ID" value="KAK4550173.1"/>
    <property type="molecule type" value="Genomic_DNA"/>
</dbReference>
<evidence type="ECO:0000313" key="2">
    <source>
        <dbReference type="Proteomes" id="UP001324427"/>
    </source>
</evidence>
<comment type="caution">
    <text evidence="1">The sequence shown here is derived from an EMBL/GenBank/DDBJ whole genome shotgun (WGS) entry which is preliminary data.</text>
</comment>
<reference evidence="1 2" key="1">
    <citation type="submission" date="2021-11" db="EMBL/GenBank/DDBJ databases">
        <title>Black yeast isolated from Biological Soil Crust.</title>
        <authorList>
            <person name="Kurbessoian T."/>
        </authorList>
    </citation>
    <scope>NUCLEOTIDE SEQUENCE [LARGE SCALE GENOMIC DNA]</scope>
    <source>
        <strain evidence="1 2">CCFEE 5522</strain>
    </source>
</reference>
<keyword evidence="2" id="KW-1185">Reference proteome</keyword>
<sequence>MERLDAIRLLQTQRDIANLIRPMQLQQQQQALPANPMQRLVIEILSKTTAAQDILLRSAFQPSLTLATNKVLSTFELVERILLGLGMHDILFATQYLPCDRYPQVVPGFNIDRTSPWLVQADVAAGSIIIFRKDGYEIFLFIHMSGNLPMRVLHSRLKRTYCDAANLHAGIKWYDISGQLVCSKDVPLLERQNGCASPGLDNLPHKMAEPLKAYLWLLLAYGPGCAER</sequence>
<proteinExistence type="predicted"/>
<dbReference type="AlphaFoldDB" id="A0AAV9JZV6"/>